<dbReference type="EMBL" id="JADJNC010000007">
    <property type="protein sequence ID" value="MBK7422516.1"/>
    <property type="molecule type" value="Genomic_DNA"/>
</dbReference>
<protein>
    <submittedName>
        <fullName evidence="2">AAA family ATPase</fullName>
    </submittedName>
</protein>
<reference evidence="2" key="1">
    <citation type="submission" date="2020-10" db="EMBL/GenBank/DDBJ databases">
        <title>Connecting structure to function with the recovery of over 1000 high-quality activated sludge metagenome-assembled genomes encoding full-length rRNA genes using long-read sequencing.</title>
        <authorList>
            <person name="Singleton C.M."/>
            <person name="Petriglieri F."/>
            <person name="Kristensen J.M."/>
            <person name="Kirkegaard R.H."/>
            <person name="Michaelsen T.Y."/>
            <person name="Andersen M.H."/>
            <person name="Karst S.M."/>
            <person name="Dueholm M.S."/>
            <person name="Nielsen P.H."/>
            <person name="Albertsen M."/>
        </authorList>
    </citation>
    <scope>NUCLEOTIDE SEQUENCE</scope>
    <source>
        <strain evidence="2">EsbW_18-Q3-R4-48_MAXAC.044</strain>
    </source>
</reference>
<evidence type="ECO:0000259" key="1">
    <source>
        <dbReference type="Pfam" id="PF07728"/>
    </source>
</evidence>
<dbReference type="GO" id="GO:0005524">
    <property type="term" value="F:ATP binding"/>
    <property type="evidence" value="ECO:0007669"/>
    <property type="project" value="InterPro"/>
</dbReference>
<organism evidence="2 3">
    <name type="scientific">Candidatus Propionivibrio dominans</name>
    <dbReference type="NCBI Taxonomy" id="2954373"/>
    <lineage>
        <taxon>Bacteria</taxon>
        <taxon>Pseudomonadati</taxon>
        <taxon>Pseudomonadota</taxon>
        <taxon>Betaproteobacteria</taxon>
        <taxon>Rhodocyclales</taxon>
        <taxon>Rhodocyclaceae</taxon>
        <taxon>Propionivibrio</taxon>
    </lineage>
</organism>
<dbReference type="Pfam" id="PF07728">
    <property type="entry name" value="AAA_5"/>
    <property type="match status" value="1"/>
</dbReference>
<evidence type="ECO:0000313" key="3">
    <source>
        <dbReference type="Proteomes" id="UP000886602"/>
    </source>
</evidence>
<sequence>MFEQWCARLGIPLFMAKGHRRFEPMEAFGQFVGGENGTTPWVDGPLTLAARYGLPCIINEYDRISADRAIVFNDVFEGRSFPIPGKSGEVVSPQPGFRVVITANTNLVEDLTGNYGTANTHDVSILERIVALYIGYPSDQTEITLLEKELEEFSDDLLAYWFDQEGIKLSTPQGMKAGSAISRSEFIEGCIQVSRKIRAQSKDGGNTSDSALERTMSTRILRKWARNSVAQAGAPEKLGLSALHLSLKKYLSSLATESTRIALHQAVETVFGVGEVVKP</sequence>
<dbReference type="SUPFAM" id="SSF52540">
    <property type="entry name" value="P-loop containing nucleoside triphosphate hydrolases"/>
    <property type="match status" value="1"/>
</dbReference>
<dbReference type="InterPro" id="IPR011704">
    <property type="entry name" value="ATPase_dyneun-rel_AAA"/>
</dbReference>
<feature type="domain" description="ATPase dynein-related AAA" evidence="1">
    <location>
        <begin position="3"/>
        <end position="106"/>
    </location>
</feature>
<evidence type="ECO:0000313" key="2">
    <source>
        <dbReference type="EMBL" id="MBK7422516.1"/>
    </source>
</evidence>
<name>A0A9D7FIH7_9RHOO</name>
<dbReference type="Proteomes" id="UP000886602">
    <property type="component" value="Unassembled WGS sequence"/>
</dbReference>
<dbReference type="AlphaFoldDB" id="A0A9D7FIH7"/>
<accession>A0A9D7FIH7</accession>
<dbReference type="GO" id="GO:0016887">
    <property type="term" value="F:ATP hydrolysis activity"/>
    <property type="evidence" value="ECO:0007669"/>
    <property type="project" value="InterPro"/>
</dbReference>
<gene>
    <name evidence="2" type="ORF">IPJ48_05135</name>
</gene>
<dbReference type="InterPro" id="IPR027417">
    <property type="entry name" value="P-loop_NTPase"/>
</dbReference>
<dbReference type="Gene3D" id="3.40.50.300">
    <property type="entry name" value="P-loop containing nucleotide triphosphate hydrolases"/>
    <property type="match status" value="1"/>
</dbReference>
<proteinExistence type="predicted"/>
<comment type="caution">
    <text evidence="2">The sequence shown here is derived from an EMBL/GenBank/DDBJ whole genome shotgun (WGS) entry which is preliminary data.</text>
</comment>